<dbReference type="EMBL" id="CAACVS010000663">
    <property type="protein sequence ID" value="VEU44758.1"/>
    <property type="molecule type" value="Genomic_DNA"/>
</dbReference>
<protein>
    <submittedName>
        <fullName evidence="2">Uncharacterized protein</fullName>
    </submittedName>
</protein>
<accession>A0A448ZRU5</accession>
<keyword evidence="1" id="KW-0472">Membrane</keyword>
<keyword evidence="1" id="KW-0812">Transmembrane</keyword>
<proteinExistence type="predicted"/>
<name>A0A448ZRU5_9STRA</name>
<reference evidence="2 3" key="1">
    <citation type="submission" date="2019-01" db="EMBL/GenBank/DDBJ databases">
        <authorList>
            <person name="Ferrante I. M."/>
        </authorList>
    </citation>
    <scope>NUCLEOTIDE SEQUENCE [LARGE SCALE GENOMIC DNA]</scope>
    <source>
        <strain evidence="2 3">B856</strain>
    </source>
</reference>
<evidence type="ECO:0000313" key="2">
    <source>
        <dbReference type="EMBL" id="VEU44758.1"/>
    </source>
</evidence>
<feature type="transmembrane region" description="Helical" evidence="1">
    <location>
        <begin position="57"/>
        <end position="78"/>
    </location>
</feature>
<keyword evidence="3" id="KW-1185">Reference proteome</keyword>
<organism evidence="2 3">
    <name type="scientific">Pseudo-nitzschia multistriata</name>
    <dbReference type="NCBI Taxonomy" id="183589"/>
    <lineage>
        <taxon>Eukaryota</taxon>
        <taxon>Sar</taxon>
        <taxon>Stramenopiles</taxon>
        <taxon>Ochrophyta</taxon>
        <taxon>Bacillariophyta</taxon>
        <taxon>Bacillariophyceae</taxon>
        <taxon>Bacillariophycidae</taxon>
        <taxon>Bacillariales</taxon>
        <taxon>Bacillariaceae</taxon>
        <taxon>Pseudo-nitzschia</taxon>
    </lineage>
</organism>
<evidence type="ECO:0000256" key="1">
    <source>
        <dbReference type="SAM" id="Phobius"/>
    </source>
</evidence>
<evidence type="ECO:0000313" key="3">
    <source>
        <dbReference type="Proteomes" id="UP000291116"/>
    </source>
</evidence>
<dbReference type="AlphaFoldDB" id="A0A448ZRU5"/>
<gene>
    <name evidence="2" type="ORF">PSNMU_V1.4_AUG-EV-PASAV3_0118920</name>
</gene>
<keyword evidence="1" id="KW-1133">Transmembrane helix</keyword>
<dbReference type="Proteomes" id="UP000291116">
    <property type="component" value="Unassembled WGS sequence"/>
</dbReference>
<sequence length="100" mass="10719">MADALAFFFFPLLALFLAAPFPAVLLAPLPAPLPANPRLAFMAAALLARPVAIERSAIAVFLFFASILPFFFAATLLPEEALACSLRRSEIISSVVVQDK</sequence>